<evidence type="ECO:0000256" key="3">
    <source>
        <dbReference type="ARBA" id="ARBA00023125"/>
    </source>
</evidence>
<comment type="subcellular location">
    <subcellularLocation>
        <location evidence="1 6">Nucleus</location>
    </subcellularLocation>
</comment>
<dbReference type="GO" id="GO:0045893">
    <property type="term" value="P:positive regulation of DNA-templated transcription"/>
    <property type="evidence" value="ECO:0007669"/>
    <property type="project" value="InterPro"/>
</dbReference>
<dbReference type="STRING" id="51028.A0A0N4VPH3"/>
<evidence type="ECO:0000259" key="7">
    <source>
        <dbReference type="PROSITE" id="PS50252"/>
    </source>
</evidence>
<keyword evidence="5 6" id="KW-0539">Nucleus</keyword>
<dbReference type="SUPFAM" id="SSF49417">
    <property type="entry name" value="p53-like transcription factors"/>
    <property type="match status" value="1"/>
</dbReference>
<reference evidence="10" key="1">
    <citation type="submission" date="2017-02" db="UniProtKB">
        <authorList>
            <consortium name="WormBaseParasite"/>
        </authorList>
    </citation>
    <scope>IDENTIFICATION</scope>
</reference>
<evidence type="ECO:0000256" key="4">
    <source>
        <dbReference type="ARBA" id="ARBA00023163"/>
    </source>
</evidence>
<evidence type="ECO:0000256" key="5">
    <source>
        <dbReference type="ARBA" id="ARBA00023242"/>
    </source>
</evidence>
<dbReference type="PRINTS" id="PR00937">
    <property type="entry name" value="TBOX"/>
</dbReference>
<dbReference type="Pfam" id="PF00907">
    <property type="entry name" value="T-box"/>
    <property type="match status" value="1"/>
</dbReference>
<dbReference type="SMART" id="SM00425">
    <property type="entry name" value="TBOX"/>
    <property type="match status" value="1"/>
</dbReference>
<dbReference type="GO" id="GO:0000978">
    <property type="term" value="F:RNA polymerase II cis-regulatory region sequence-specific DNA binding"/>
    <property type="evidence" value="ECO:0007669"/>
    <property type="project" value="InterPro"/>
</dbReference>
<dbReference type="GO" id="GO:0005634">
    <property type="term" value="C:nucleus"/>
    <property type="evidence" value="ECO:0007669"/>
    <property type="project" value="UniProtKB-SubCell"/>
</dbReference>
<dbReference type="WBParaSite" id="EVEC_0001290201-mRNA-1">
    <property type="protein sequence ID" value="EVEC_0001290201-mRNA-1"/>
    <property type="gene ID" value="EVEC_0001290201"/>
</dbReference>
<evidence type="ECO:0000256" key="1">
    <source>
        <dbReference type="ARBA" id="ARBA00004123"/>
    </source>
</evidence>
<evidence type="ECO:0000313" key="10">
    <source>
        <dbReference type="WBParaSite" id="EVEC_0001290201-mRNA-1"/>
    </source>
</evidence>
<dbReference type="InterPro" id="IPR008967">
    <property type="entry name" value="p53-like_TF_DNA-bd_sf"/>
</dbReference>
<evidence type="ECO:0000313" key="9">
    <source>
        <dbReference type="Proteomes" id="UP000274131"/>
    </source>
</evidence>
<dbReference type="GO" id="GO:0000981">
    <property type="term" value="F:DNA-binding transcription factor activity, RNA polymerase II-specific"/>
    <property type="evidence" value="ECO:0007669"/>
    <property type="project" value="TreeGrafter"/>
</dbReference>
<dbReference type="GO" id="GO:0000785">
    <property type="term" value="C:chromatin"/>
    <property type="evidence" value="ECO:0007669"/>
    <property type="project" value="TreeGrafter"/>
</dbReference>
<reference evidence="8 9" key="2">
    <citation type="submission" date="2018-10" db="EMBL/GenBank/DDBJ databases">
        <authorList>
            <consortium name="Pathogen Informatics"/>
        </authorList>
    </citation>
    <scope>NUCLEOTIDE SEQUENCE [LARGE SCALE GENOMIC DNA]</scope>
</reference>
<dbReference type="InterPro" id="IPR046360">
    <property type="entry name" value="T-box_DNA-bd"/>
</dbReference>
<proteinExistence type="predicted"/>
<keyword evidence="2" id="KW-0805">Transcription regulation</keyword>
<dbReference type="CDD" id="cd00182">
    <property type="entry name" value="T-box"/>
    <property type="match status" value="1"/>
</dbReference>
<sequence length="311" mass="36325">MAAKKGINIRIVNEKIWREFSALSTEMVLTKNGRKLFPRLQYKISGLEPKRRYLMELHFHLADNKKYKFKEDGWAPTECFEPNFLPQKVIHPDGWQTGDIWVQCGIKFDRVKITNNTEDPRGNVLLQSMRKYQPVVTVYTSENIIERVNNFCLPQERFIKIFEFCNRIQEFIAVTAYQNNRITALKITNNPYAKGFRDGQNKRKRSLSSTGDFSVFLFSLPSCMNPTGDMQFNSMPPLQHQPVYTPTTFQQFDVPLTPQFTYQQPPLNTQQYCYPTTMPGYTPWQCTNVWNPGFMQSSPSLFDDSSQQFLV</sequence>
<dbReference type="AlphaFoldDB" id="A0A0N4VPH3"/>
<dbReference type="Gene3D" id="2.60.40.820">
    <property type="entry name" value="Transcription factor, T-box"/>
    <property type="match status" value="1"/>
</dbReference>
<evidence type="ECO:0000256" key="6">
    <source>
        <dbReference type="PROSITE-ProRule" id="PRU00201"/>
    </source>
</evidence>
<dbReference type="GO" id="GO:0001708">
    <property type="term" value="P:cell fate specification"/>
    <property type="evidence" value="ECO:0007669"/>
    <property type="project" value="TreeGrafter"/>
</dbReference>
<evidence type="ECO:0000256" key="2">
    <source>
        <dbReference type="ARBA" id="ARBA00023015"/>
    </source>
</evidence>
<gene>
    <name evidence="8" type="ORF">EVEC_LOCUS12069</name>
</gene>
<dbReference type="InterPro" id="IPR036960">
    <property type="entry name" value="T-box_sf"/>
</dbReference>
<dbReference type="EMBL" id="UXUI01013389">
    <property type="protein sequence ID" value="VDD97318.1"/>
    <property type="molecule type" value="Genomic_DNA"/>
</dbReference>
<dbReference type="PROSITE" id="PS01283">
    <property type="entry name" value="TBOX_1"/>
    <property type="match status" value="1"/>
</dbReference>
<keyword evidence="4" id="KW-0804">Transcription</keyword>
<protein>
    <submittedName>
        <fullName evidence="10">T-box domain-containing protein</fullName>
    </submittedName>
</protein>
<comment type="caution">
    <text evidence="6">Lacks conserved residue(s) required for the propagation of feature annotation.</text>
</comment>
<keyword evidence="3 6" id="KW-0238">DNA-binding</keyword>
<accession>A0A0N4VPH3</accession>
<evidence type="ECO:0000313" key="8">
    <source>
        <dbReference type="EMBL" id="VDD97318.1"/>
    </source>
</evidence>
<dbReference type="PANTHER" id="PTHR11267">
    <property type="entry name" value="T-BOX PROTEIN-RELATED"/>
    <property type="match status" value="1"/>
</dbReference>
<dbReference type="PROSITE" id="PS50252">
    <property type="entry name" value="TBOX_3"/>
    <property type="match status" value="1"/>
</dbReference>
<keyword evidence="9" id="KW-1185">Reference proteome</keyword>
<dbReference type="InterPro" id="IPR001699">
    <property type="entry name" value="TF_T-box"/>
</dbReference>
<organism evidence="10">
    <name type="scientific">Enterobius vermicularis</name>
    <name type="common">Human pinworm</name>
    <dbReference type="NCBI Taxonomy" id="51028"/>
    <lineage>
        <taxon>Eukaryota</taxon>
        <taxon>Metazoa</taxon>
        <taxon>Ecdysozoa</taxon>
        <taxon>Nematoda</taxon>
        <taxon>Chromadorea</taxon>
        <taxon>Rhabditida</taxon>
        <taxon>Spirurina</taxon>
        <taxon>Oxyuridomorpha</taxon>
        <taxon>Oxyuroidea</taxon>
        <taxon>Oxyuridae</taxon>
        <taxon>Enterobius</taxon>
    </lineage>
</organism>
<dbReference type="OrthoDB" id="7442607at2759"/>
<dbReference type="InterPro" id="IPR018186">
    <property type="entry name" value="TF_T-box_CS"/>
</dbReference>
<dbReference type="PANTHER" id="PTHR11267:SF170">
    <property type="entry name" value="T-BOX PROTEIN 33-RELATED"/>
    <property type="match status" value="1"/>
</dbReference>
<feature type="domain" description="T-box" evidence="7">
    <location>
        <begin position="11"/>
        <end position="198"/>
    </location>
</feature>
<name>A0A0N4VPH3_ENTVE</name>
<dbReference type="Proteomes" id="UP000274131">
    <property type="component" value="Unassembled WGS sequence"/>
</dbReference>